<dbReference type="OrthoDB" id="6117544at2"/>
<evidence type="ECO:0000313" key="2">
    <source>
        <dbReference type="Proteomes" id="UP000198656"/>
    </source>
</evidence>
<gene>
    <name evidence="1" type="ORF">SAMN05443529_105111</name>
</gene>
<dbReference type="Gene3D" id="3.40.50.12370">
    <property type="match status" value="1"/>
</dbReference>
<dbReference type="AlphaFoldDB" id="A0A1G7WDA8"/>
<proteinExistence type="predicted"/>
<reference evidence="2" key="1">
    <citation type="submission" date="2016-10" db="EMBL/GenBank/DDBJ databases">
        <authorList>
            <person name="Varghese N."/>
            <person name="Submissions S."/>
        </authorList>
    </citation>
    <scope>NUCLEOTIDE SEQUENCE [LARGE SCALE GENOMIC DNA]</scope>
    <source>
        <strain evidence="2">DSM 8344</strain>
    </source>
</reference>
<dbReference type="EMBL" id="FNCP01000005">
    <property type="protein sequence ID" value="SDG69951.1"/>
    <property type="molecule type" value="Genomic_DNA"/>
</dbReference>
<dbReference type="SUPFAM" id="SSF52402">
    <property type="entry name" value="Adenine nucleotide alpha hydrolases-like"/>
    <property type="match status" value="1"/>
</dbReference>
<dbReference type="STRING" id="1121419.SAMN05443529_105111"/>
<accession>A0A1G7WDA8</accession>
<name>A0A1G7WDA8_9FIRM</name>
<dbReference type="Proteomes" id="UP000198656">
    <property type="component" value="Unassembled WGS sequence"/>
</dbReference>
<protein>
    <submittedName>
        <fullName evidence="1">Universal stress protein family protein</fullName>
    </submittedName>
</protein>
<evidence type="ECO:0000313" key="1">
    <source>
        <dbReference type="EMBL" id="SDG69951.1"/>
    </source>
</evidence>
<sequence length="152" mass="16719">MNGQILLITDGSPSADTAGQMATEMSLALKLPLRAVFILDEGWNNFLGDEWINTSSTRMRFFHWFEDGIHKHSQEVLAEVTEKVKGHGGHVETEIKIGKTEKVIVELTAEVETALLVLPNPYATALAATAGLRFNLNSLSKKVKCPIYIGPQ</sequence>
<dbReference type="RefSeq" id="WP_092331292.1">
    <property type="nucleotide sequence ID" value="NZ_FNCP01000005.1"/>
</dbReference>
<dbReference type="CDD" id="cd00293">
    <property type="entry name" value="USP-like"/>
    <property type="match status" value="1"/>
</dbReference>
<keyword evidence="2" id="KW-1185">Reference proteome</keyword>
<organism evidence="1 2">
    <name type="scientific">Desulfosporosinus hippei DSM 8344</name>
    <dbReference type="NCBI Taxonomy" id="1121419"/>
    <lineage>
        <taxon>Bacteria</taxon>
        <taxon>Bacillati</taxon>
        <taxon>Bacillota</taxon>
        <taxon>Clostridia</taxon>
        <taxon>Eubacteriales</taxon>
        <taxon>Desulfitobacteriaceae</taxon>
        <taxon>Desulfosporosinus</taxon>
    </lineage>
</organism>